<dbReference type="NCBIfam" id="TIGR00350">
    <property type="entry name" value="lytR_cpsA_psr"/>
    <property type="match status" value="1"/>
</dbReference>
<keyword evidence="2" id="KW-0812">Transmembrane</keyword>
<accession>A0A2M8KE67</accession>
<dbReference type="AlphaFoldDB" id="A0A2M8KE67"/>
<evidence type="ECO:0000256" key="2">
    <source>
        <dbReference type="SAM" id="Phobius"/>
    </source>
</evidence>
<sequence>MNSNFNNLSSQSINNPHLKPKRKRGRFYLLIIIFSAFILLTIFSLTTKTGYVFNKIFIDLDSIKKPIPTAKASPIDDPNRLNILILGIRGQADPNGGLLSDVNLIVSIEKNTGRTALISIPRDLYVDIPTYDKKERINFAYAEGFSKQGVAGGILYAKSVFEDISGIYIDDVIVVNFDAFKDIVDIMGGIDVDLAKPFKEETQFAGEQIIDLPEGINHLDGETALYYVRSRYSTSDFDRMHRQQDVLSSIIKKSMSLGFITNPKKISDLLDSIGDNVHTTMNGNEITSLIAITPSINLKNFSKKVFDTTSEGLLYETTTGAYHLLPVGDNYDKIHKVIKNIFTQK</sequence>
<protein>
    <recommendedName>
        <fullName evidence="3">Cell envelope-related transcriptional attenuator domain-containing protein</fullName>
    </recommendedName>
</protein>
<evidence type="ECO:0000259" key="3">
    <source>
        <dbReference type="Pfam" id="PF03816"/>
    </source>
</evidence>
<dbReference type="InterPro" id="IPR050922">
    <property type="entry name" value="LytR/CpsA/Psr_CW_biosynth"/>
</dbReference>
<name>A0A2M8KE67_9BACT</name>
<dbReference type="PANTHER" id="PTHR33392">
    <property type="entry name" value="POLYISOPRENYL-TEICHOIC ACID--PEPTIDOGLYCAN TEICHOIC ACID TRANSFERASE TAGU"/>
    <property type="match status" value="1"/>
</dbReference>
<gene>
    <name evidence="4" type="ORF">COU81_01935</name>
</gene>
<dbReference type="Gene3D" id="3.40.630.190">
    <property type="entry name" value="LCP protein"/>
    <property type="match status" value="1"/>
</dbReference>
<evidence type="ECO:0000313" key="4">
    <source>
        <dbReference type="EMBL" id="PJE58212.1"/>
    </source>
</evidence>
<feature type="transmembrane region" description="Helical" evidence="2">
    <location>
        <begin position="27"/>
        <end position="45"/>
    </location>
</feature>
<proteinExistence type="inferred from homology"/>
<organism evidence="4 5">
    <name type="scientific">Candidatus Portnoybacteria bacterium CG10_big_fil_rev_8_21_14_0_10_36_7</name>
    <dbReference type="NCBI Taxonomy" id="1974812"/>
    <lineage>
        <taxon>Bacteria</taxon>
        <taxon>Candidatus Portnoyibacteriota</taxon>
    </lineage>
</organism>
<dbReference type="InterPro" id="IPR004474">
    <property type="entry name" value="LytR_CpsA_psr"/>
</dbReference>
<dbReference type="EMBL" id="PFDW01000043">
    <property type="protein sequence ID" value="PJE58212.1"/>
    <property type="molecule type" value="Genomic_DNA"/>
</dbReference>
<dbReference type="Proteomes" id="UP000231450">
    <property type="component" value="Unassembled WGS sequence"/>
</dbReference>
<keyword evidence="2" id="KW-1133">Transmembrane helix</keyword>
<comment type="similarity">
    <text evidence="1">Belongs to the LytR/CpsA/Psr (LCP) family.</text>
</comment>
<comment type="caution">
    <text evidence="4">The sequence shown here is derived from an EMBL/GenBank/DDBJ whole genome shotgun (WGS) entry which is preliminary data.</text>
</comment>
<reference evidence="5" key="1">
    <citation type="submission" date="2017-09" db="EMBL/GenBank/DDBJ databases">
        <title>Depth-based differentiation of microbial function through sediment-hosted aquifers and enrichment of novel symbionts in the deep terrestrial subsurface.</title>
        <authorList>
            <person name="Probst A.J."/>
            <person name="Ladd B."/>
            <person name="Jarett J.K."/>
            <person name="Geller-Mcgrath D.E."/>
            <person name="Sieber C.M.K."/>
            <person name="Emerson J.B."/>
            <person name="Anantharaman K."/>
            <person name="Thomas B.C."/>
            <person name="Malmstrom R."/>
            <person name="Stieglmeier M."/>
            <person name="Klingl A."/>
            <person name="Woyke T."/>
            <person name="Ryan C.M."/>
            <person name="Banfield J.F."/>
        </authorList>
    </citation>
    <scope>NUCLEOTIDE SEQUENCE [LARGE SCALE GENOMIC DNA]</scope>
</reference>
<dbReference type="PANTHER" id="PTHR33392:SF6">
    <property type="entry name" value="POLYISOPRENYL-TEICHOIC ACID--PEPTIDOGLYCAN TEICHOIC ACID TRANSFERASE TAGU"/>
    <property type="match status" value="1"/>
</dbReference>
<dbReference type="Pfam" id="PF03816">
    <property type="entry name" value="LytR_cpsA_psr"/>
    <property type="match status" value="1"/>
</dbReference>
<keyword evidence="2" id="KW-0472">Membrane</keyword>
<evidence type="ECO:0000313" key="5">
    <source>
        <dbReference type="Proteomes" id="UP000231450"/>
    </source>
</evidence>
<evidence type="ECO:0000256" key="1">
    <source>
        <dbReference type="ARBA" id="ARBA00006068"/>
    </source>
</evidence>
<feature type="domain" description="Cell envelope-related transcriptional attenuator" evidence="3">
    <location>
        <begin position="100"/>
        <end position="254"/>
    </location>
</feature>